<evidence type="ECO:0000256" key="3">
    <source>
        <dbReference type="ARBA" id="ARBA00023125"/>
    </source>
</evidence>
<protein>
    <recommendedName>
        <fullName evidence="5">HTH arsR-type domain-containing protein</fullName>
    </recommendedName>
</protein>
<dbReference type="RefSeq" id="WP_200344244.1">
    <property type="nucleotide sequence ID" value="NZ_NRRL01000183.1"/>
</dbReference>
<evidence type="ECO:0000313" key="7">
    <source>
        <dbReference type="Proteomes" id="UP001296873"/>
    </source>
</evidence>
<dbReference type="InterPro" id="IPR036390">
    <property type="entry name" value="WH_DNA-bd_sf"/>
</dbReference>
<dbReference type="Gene3D" id="1.10.10.10">
    <property type="entry name" value="Winged helix-like DNA-binding domain superfamily/Winged helix DNA-binding domain"/>
    <property type="match status" value="1"/>
</dbReference>
<evidence type="ECO:0000256" key="2">
    <source>
        <dbReference type="ARBA" id="ARBA00023015"/>
    </source>
</evidence>
<dbReference type="Proteomes" id="UP001296873">
    <property type="component" value="Unassembled WGS sequence"/>
</dbReference>
<evidence type="ECO:0000256" key="4">
    <source>
        <dbReference type="ARBA" id="ARBA00023163"/>
    </source>
</evidence>
<dbReference type="EMBL" id="NRRL01000183">
    <property type="protein sequence ID" value="MBK1671408.1"/>
    <property type="molecule type" value="Genomic_DNA"/>
</dbReference>
<dbReference type="InterPro" id="IPR011991">
    <property type="entry name" value="ArsR-like_HTH"/>
</dbReference>
<reference evidence="6 7" key="1">
    <citation type="journal article" date="2020" name="Microorganisms">
        <title>Osmotic Adaptation and Compatible Solute Biosynthesis of Phototrophic Bacteria as Revealed from Genome Analyses.</title>
        <authorList>
            <person name="Imhoff J.F."/>
            <person name="Rahn T."/>
            <person name="Kunzel S."/>
            <person name="Keller A."/>
            <person name="Neulinger S.C."/>
        </authorList>
    </citation>
    <scope>NUCLEOTIDE SEQUENCE [LARGE SCALE GENOMIC DNA]</scope>
    <source>
        <strain evidence="6 7">DSM 9895</strain>
    </source>
</reference>
<dbReference type="SMART" id="SM00418">
    <property type="entry name" value="HTH_ARSR"/>
    <property type="match status" value="1"/>
</dbReference>
<dbReference type="CDD" id="cd00090">
    <property type="entry name" value="HTH_ARSR"/>
    <property type="match status" value="1"/>
</dbReference>
<keyword evidence="3" id="KW-0238">DNA-binding</keyword>
<dbReference type="InterPro" id="IPR001845">
    <property type="entry name" value="HTH_ArsR_DNA-bd_dom"/>
</dbReference>
<comment type="caution">
    <text evidence="6">The sequence shown here is derived from an EMBL/GenBank/DDBJ whole genome shotgun (WGS) entry which is preliminary data.</text>
</comment>
<keyword evidence="4" id="KW-0804">Transcription</keyword>
<dbReference type="PANTHER" id="PTHR33154">
    <property type="entry name" value="TRANSCRIPTIONAL REGULATOR, ARSR FAMILY"/>
    <property type="match status" value="1"/>
</dbReference>
<evidence type="ECO:0000256" key="1">
    <source>
        <dbReference type="ARBA" id="ARBA00022849"/>
    </source>
</evidence>
<dbReference type="NCBIfam" id="NF033788">
    <property type="entry name" value="HTH_metalloreg"/>
    <property type="match status" value="1"/>
</dbReference>
<proteinExistence type="predicted"/>
<sequence>MESVQHIFAALSDRLRLRSVLLVAREGDLCVCELVQALDVSQPKVSRHLATLRTARIVTVRREAQWLHYRLDPNRPVWLSRIVEAAVAASADDPDHLADLDRLAASTKRVGRPVARNEAPKAPARCL</sequence>
<accession>A0ABS1DNW9</accession>
<organism evidence="6 7">
    <name type="scientific">Rhodovibrio sodomensis</name>
    <dbReference type="NCBI Taxonomy" id="1088"/>
    <lineage>
        <taxon>Bacteria</taxon>
        <taxon>Pseudomonadati</taxon>
        <taxon>Pseudomonadota</taxon>
        <taxon>Alphaproteobacteria</taxon>
        <taxon>Rhodospirillales</taxon>
        <taxon>Rhodovibrionaceae</taxon>
        <taxon>Rhodovibrio</taxon>
    </lineage>
</organism>
<name>A0ABS1DNW9_9PROT</name>
<dbReference type="NCBIfam" id="NF007528">
    <property type="entry name" value="PRK10141.1"/>
    <property type="match status" value="1"/>
</dbReference>
<keyword evidence="1" id="KW-0059">Arsenical resistance</keyword>
<dbReference type="Pfam" id="PF01022">
    <property type="entry name" value="HTH_5"/>
    <property type="match status" value="1"/>
</dbReference>
<gene>
    <name evidence="6" type="ORF">CKO28_25745</name>
</gene>
<keyword evidence="2" id="KW-0805">Transcription regulation</keyword>
<dbReference type="PRINTS" id="PR00778">
    <property type="entry name" value="HTHARSR"/>
</dbReference>
<dbReference type="PROSITE" id="PS50987">
    <property type="entry name" value="HTH_ARSR_2"/>
    <property type="match status" value="1"/>
</dbReference>
<dbReference type="SUPFAM" id="SSF46785">
    <property type="entry name" value="Winged helix' DNA-binding domain"/>
    <property type="match status" value="1"/>
</dbReference>
<dbReference type="InterPro" id="IPR051081">
    <property type="entry name" value="HTH_MetalResp_TranReg"/>
</dbReference>
<evidence type="ECO:0000259" key="5">
    <source>
        <dbReference type="PROSITE" id="PS50987"/>
    </source>
</evidence>
<evidence type="ECO:0000313" key="6">
    <source>
        <dbReference type="EMBL" id="MBK1671408.1"/>
    </source>
</evidence>
<keyword evidence="7" id="KW-1185">Reference proteome</keyword>
<dbReference type="PANTHER" id="PTHR33154:SF18">
    <property type="entry name" value="ARSENICAL RESISTANCE OPERON REPRESSOR"/>
    <property type="match status" value="1"/>
</dbReference>
<feature type="domain" description="HTH arsR-type" evidence="5">
    <location>
        <begin position="1"/>
        <end position="94"/>
    </location>
</feature>
<dbReference type="InterPro" id="IPR036388">
    <property type="entry name" value="WH-like_DNA-bd_sf"/>
</dbReference>